<dbReference type="InterPro" id="IPR041122">
    <property type="entry name" value="RecJ_OB"/>
</dbReference>
<dbReference type="Gene3D" id="3.10.310.30">
    <property type="match status" value="1"/>
</dbReference>
<dbReference type="InterPro" id="IPR038763">
    <property type="entry name" value="DHH_sf"/>
</dbReference>
<dbReference type="InterPro" id="IPR003156">
    <property type="entry name" value="DHHA1_dom"/>
</dbReference>
<dbReference type="NCBIfam" id="TIGR00644">
    <property type="entry name" value="recJ"/>
    <property type="match status" value="1"/>
</dbReference>
<dbReference type="Proteomes" id="UP000036458">
    <property type="component" value="Chromosome"/>
</dbReference>
<dbReference type="PANTHER" id="PTHR30255:SF2">
    <property type="entry name" value="SINGLE-STRANDED-DNA-SPECIFIC EXONUCLEASE RECJ"/>
    <property type="match status" value="1"/>
</dbReference>
<dbReference type="STRING" id="1379910.TH63_17530"/>
<keyword evidence="3" id="KW-0540">Nuclease</keyword>
<dbReference type="GO" id="GO:0008409">
    <property type="term" value="F:5'-3' exonuclease activity"/>
    <property type="evidence" value="ECO:0007669"/>
    <property type="project" value="InterPro"/>
</dbReference>
<evidence type="ECO:0000256" key="5">
    <source>
        <dbReference type="ARBA" id="ARBA00022839"/>
    </source>
</evidence>
<dbReference type="AlphaFoldDB" id="A0A0H4VNZ4"/>
<evidence type="ECO:0000256" key="1">
    <source>
        <dbReference type="ARBA" id="ARBA00005915"/>
    </source>
</evidence>
<comment type="similarity">
    <text evidence="1">Belongs to the RecJ family.</text>
</comment>
<evidence type="ECO:0000256" key="3">
    <source>
        <dbReference type="ARBA" id="ARBA00022722"/>
    </source>
</evidence>
<evidence type="ECO:0000259" key="6">
    <source>
        <dbReference type="Pfam" id="PF01368"/>
    </source>
</evidence>
<dbReference type="GO" id="GO:0006281">
    <property type="term" value="P:DNA repair"/>
    <property type="evidence" value="ECO:0007669"/>
    <property type="project" value="InterPro"/>
</dbReference>
<dbReference type="PANTHER" id="PTHR30255">
    <property type="entry name" value="SINGLE-STRANDED-DNA-SPECIFIC EXONUCLEASE RECJ"/>
    <property type="match status" value="1"/>
</dbReference>
<dbReference type="Pfam" id="PF01368">
    <property type="entry name" value="DHH"/>
    <property type="match status" value="1"/>
</dbReference>
<gene>
    <name evidence="9" type="ORF">TH63_17530</name>
</gene>
<dbReference type="EMBL" id="CP010777">
    <property type="protein sequence ID" value="AKQ47033.1"/>
    <property type="molecule type" value="Genomic_DNA"/>
</dbReference>
<dbReference type="InterPro" id="IPR004610">
    <property type="entry name" value="RecJ"/>
</dbReference>
<evidence type="ECO:0000313" key="10">
    <source>
        <dbReference type="Proteomes" id="UP000036458"/>
    </source>
</evidence>
<dbReference type="RefSeq" id="WP_048922088.1">
    <property type="nucleotide sequence ID" value="NZ_CP010777.1"/>
</dbReference>
<dbReference type="InterPro" id="IPR001667">
    <property type="entry name" value="DDH_dom"/>
</dbReference>
<dbReference type="GO" id="GO:0006310">
    <property type="term" value="P:DNA recombination"/>
    <property type="evidence" value="ECO:0007669"/>
    <property type="project" value="InterPro"/>
</dbReference>
<dbReference type="InterPro" id="IPR051673">
    <property type="entry name" value="SSDNA_exonuclease_RecJ"/>
</dbReference>
<dbReference type="Gene3D" id="3.90.1640.30">
    <property type="match status" value="1"/>
</dbReference>
<reference evidence="9 10" key="1">
    <citation type="submission" date="2015-01" db="EMBL/GenBank/DDBJ databases">
        <title>Rufibacter sp./DG31D/ whole genome sequencing.</title>
        <authorList>
            <person name="Kim M.K."/>
            <person name="Srinivasan S."/>
            <person name="Lee J.-J."/>
        </authorList>
    </citation>
    <scope>NUCLEOTIDE SEQUENCE [LARGE SCALE GENOMIC DNA]</scope>
    <source>
        <strain evidence="9 10">DG31D</strain>
    </source>
</reference>
<feature type="domain" description="DHHA1" evidence="7">
    <location>
        <begin position="355"/>
        <end position="445"/>
    </location>
</feature>
<keyword evidence="4" id="KW-0378">Hydrolase</keyword>
<proteinExistence type="inferred from homology"/>
<keyword evidence="5" id="KW-0269">Exonuclease</keyword>
<name>A0A0H4VNZ4_9BACT</name>
<keyword evidence="10" id="KW-1185">Reference proteome</keyword>
<accession>A0A0H4VNZ4</accession>
<dbReference type="GO" id="GO:0003676">
    <property type="term" value="F:nucleic acid binding"/>
    <property type="evidence" value="ECO:0007669"/>
    <property type="project" value="InterPro"/>
</dbReference>
<dbReference type="PATRIC" id="fig|1379910.4.peg.3820"/>
<feature type="domain" description="DDH" evidence="6">
    <location>
        <begin position="80"/>
        <end position="231"/>
    </location>
</feature>
<evidence type="ECO:0000313" key="9">
    <source>
        <dbReference type="EMBL" id="AKQ47033.1"/>
    </source>
</evidence>
<evidence type="ECO:0000259" key="7">
    <source>
        <dbReference type="Pfam" id="PF02272"/>
    </source>
</evidence>
<dbReference type="Pfam" id="PF17768">
    <property type="entry name" value="RecJ_OB"/>
    <property type="match status" value="1"/>
</dbReference>
<evidence type="ECO:0000259" key="8">
    <source>
        <dbReference type="Pfam" id="PF17768"/>
    </source>
</evidence>
<dbReference type="KEGG" id="ruf:TH63_17530"/>
<feature type="domain" description="RecJ OB" evidence="8">
    <location>
        <begin position="459"/>
        <end position="565"/>
    </location>
</feature>
<evidence type="ECO:0000256" key="4">
    <source>
        <dbReference type="ARBA" id="ARBA00022801"/>
    </source>
</evidence>
<dbReference type="Pfam" id="PF02272">
    <property type="entry name" value="DHHA1"/>
    <property type="match status" value="1"/>
</dbReference>
<organism evidence="9 10">
    <name type="scientific">Rufibacter radiotolerans</name>
    <dbReference type="NCBI Taxonomy" id="1379910"/>
    <lineage>
        <taxon>Bacteria</taxon>
        <taxon>Pseudomonadati</taxon>
        <taxon>Bacteroidota</taxon>
        <taxon>Cytophagia</taxon>
        <taxon>Cytophagales</taxon>
        <taxon>Hymenobacteraceae</taxon>
        <taxon>Rufibacter</taxon>
    </lineage>
</organism>
<dbReference type="SUPFAM" id="SSF64182">
    <property type="entry name" value="DHH phosphoesterases"/>
    <property type="match status" value="1"/>
</dbReference>
<evidence type="ECO:0000256" key="2">
    <source>
        <dbReference type="ARBA" id="ARBA00019841"/>
    </source>
</evidence>
<protein>
    <recommendedName>
        <fullName evidence="2">Single-stranded-DNA-specific exonuclease RecJ</fullName>
    </recommendedName>
</protein>
<dbReference type="OrthoDB" id="9809852at2"/>
<sequence length="570" mass="63954">MQKRWVVKEAPDAAKVQNLVDSLSISRTLAGILCQRGICTYEEAKTYFRPSLQDLHDPFLLKDMDKAVFRLVEALHRQERILIYGDYDVDGTTSVALVFSFLQTFFEDRIEYYIPDRYAEGYGISFAGIDYAQEFGFSLIISLDCGIKSIDKIAYANEKGIDFIICDHHLPDDLLPQAVAVLDAKRIDCPYPYKELAGCGVGFKFMQAFCLSQGFDLEPLYELLDLVVISIAADIVPITGENRILAYHGLQRMNSGALLRPGLEALKELADLRGELDITQIVFGFAPRINAAGRMGDAKRSVAMLLARTKEEAFDMAQAINVSNSERRGHDTSITKEALQMIQDDDFLRNARSTVLYKENWHKGVVGIVASRCIEKYYRPTIILTESHGKATGSARSVHGFDVHQAILACSDLLDQFGGHMYAAGLTMPVENVPAFRERFEEIVANTILEEQLVPMVEIDSPLEFHQISQKFFNILKQMEPFGPGNMAPVFVSSCVYDTGSARVVGDAHLKLRLTQDGDISFDAIAFGMAEYYPRIQKGIPFDVCYCVEENVFRGNVTLQLRIKDIRFAE</sequence>